<keyword evidence="4" id="KW-1185">Reference proteome</keyword>
<gene>
    <name evidence="3" type="ORF">IRI77_04230</name>
</gene>
<proteinExistence type="predicted"/>
<protein>
    <submittedName>
        <fullName evidence="3">DUF1801 domain-containing protein</fullName>
    </submittedName>
</protein>
<keyword evidence="1" id="KW-1133">Transmembrane helix</keyword>
<evidence type="ECO:0000313" key="3">
    <source>
        <dbReference type="EMBL" id="QOY89175.1"/>
    </source>
</evidence>
<dbReference type="RefSeq" id="WP_194450837.1">
    <property type="nucleotide sequence ID" value="NZ_CP063849.1"/>
</dbReference>
<feature type="domain" description="YdhG-like" evidence="2">
    <location>
        <begin position="21"/>
        <end position="116"/>
    </location>
</feature>
<evidence type="ECO:0000256" key="1">
    <source>
        <dbReference type="SAM" id="Phobius"/>
    </source>
</evidence>
<dbReference type="EMBL" id="CP063849">
    <property type="protein sequence ID" value="QOY89175.1"/>
    <property type="molecule type" value="Genomic_DNA"/>
</dbReference>
<organism evidence="3 4">
    <name type="scientific">Paludibaculum fermentans</name>
    <dbReference type="NCBI Taxonomy" id="1473598"/>
    <lineage>
        <taxon>Bacteria</taxon>
        <taxon>Pseudomonadati</taxon>
        <taxon>Acidobacteriota</taxon>
        <taxon>Terriglobia</taxon>
        <taxon>Bryobacterales</taxon>
        <taxon>Bryobacteraceae</taxon>
        <taxon>Paludibaculum</taxon>
    </lineage>
</organism>
<accession>A0A7S7NSY3</accession>
<dbReference type="Gene3D" id="3.90.1150.200">
    <property type="match status" value="1"/>
</dbReference>
<dbReference type="KEGG" id="pfer:IRI77_04230"/>
<keyword evidence="1" id="KW-0472">Membrane</keyword>
<dbReference type="AlphaFoldDB" id="A0A7S7NSY3"/>
<dbReference type="Pfam" id="PF08818">
    <property type="entry name" value="DUF1801"/>
    <property type="match status" value="1"/>
</dbReference>
<evidence type="ECO:0000259" key="2">
    <source>
        <dbReference type="Pfam" id="PF08818"/>
    </source>
</evidence>
<reference evidence="3 4" key="1">
    <citation type="submission" date="2020-10" db="EMBL/GenBank/DDBJ databases">
        <title>Complete genome sequence of Paludibaculum fermentans P105T, a facultatively anaerobic acidobacterium capable of dissimilatory Fe(III) reduction.</title>
        <authorList>
            <person name="Dedysh S.N."/>
            <person name="Beletsky A.V."/>
            <person name="Kulichevskaya I.S."/>
            <person name="Mardanov A.V."/>
            <person name="Ravin N.V."/>
        </authorList>
    </citation>
    <scope>NUCLEOTIDE SEQUENCE [LARGE SCALE GENOMIC DNA]</scope>
    <source>
        <strain evidence="3 4">P105</strain>
    </source>
</reference>
<dbReference type="SUPFAM" id="SSF159888">
    <property type="entry name" value="YdhG-like"/>
    <property type="match status" value="1"/>
</dbReference>
<evidence type="ECO:0000313" key="4">
    <source>
        <dbReference type="Proteomes" id="UP000593892"/>
    </source>
</evidence>
<keyword evidence="1" id="KW-0812">Transmembrane</keyword>
<feature type="transmembrane region" description="Helical" evidence="1">
    <location>
        <begin position="139"/>
        <end position="159"/>
    </location>
</feature>
<name>A0A7S7NSY3_PALFE</name>
<sequence>MLHSKNSLLDDYIGRSPQFAQPILAHLRKLVHEGCPEIEEDMVSSRPTFLHRSKGIASMVAFDSHCVFSFLMPSVNQKIAESAVLEAQLSGSLWHLKTLEDVPADEIVRAFVREAVDVVDSRLRLSYGVVIRHSLRRGALFMVGAFIMAVFFPTVIANIEYNRRLNEKRIGLAHDVIEHDAQVNALMSEMKIQLNIFWIEAHDPAIVKVTPKSVSAANAEFNKQWQRLNALAWYKYWNLLADAYATRAIKRSEYGELHKAITEWTDATAKTNESLGALEISTLYRPDLKSRTSLISAIEENRKRREALTYQIYSVIISNAEPGVWKDLRGVFGSRE</sequence>
<dbReference type="InterPro" id="IPR014922">
    <property type="entry name" value="YdhG-like"/>
</dbReference>
<dbReference type="Proteomes" id="UP000593892">
    <property type="component" value="Chromosome"/>
</dbReference>